<dbReference type="Pfam" id="PF14486">
    <property type="entry name" value="DUF4432"/>
    <property type="match status" value="1"/>
</dbReference>
<sequence>MSCRINETTIEEVKAVILENDHLKITVLVSKGADIYEFIYKPKNIDVLWKAPWGIKNPRGGIATAENSQVAWMEHYEGGWQEIFPSGGGPCQYKGVEMNFHGELSTLPWKYKITANSEKEISVLFTVTTFRSPFTVERVLTLKENDPRLYIHEKVTNHSEEEMDYSWGHHPALGAPFLDEGVILDVPAEWFESQNRENESTRLPQKTRFQWPQAQSRSGETIDLSVLPSKQNRSADLAFLGGLEEGWYGVTNPKLGFGFGMVWPKGIFPYLWFWQELRGSSGYPWYSSNYVMALEPFTSYDESGLAHCVENGTARKLAPGESIEVDLIALCFESSNGVKRIDHKGDITPKDN</sequence>
<accession>A0ABS4GW28</accession>
<dbReference type="InterPro" id="IPR014718">
    <property type="entry name" value="GH-type_carb-bd"/>
</dbReference>
<protein>
    <submittedName>
        <fullName evidence="1">Galactose mutarotase-like enzyme</fullName>
    </submittedName>
</protein>
<organism evidence="1 2">
    <name type="scientific">Ammoniphilus resinae</name>
    <dbReference type="NCBI Taxonomy" id="861532"/>
    <lineage>
        <taxon>Bacteria</taxon>
        <taxon>Bacillati</taxon>
        <taxon>Bacillota</taxon>
        <taxon>Bacilli</taxon>
        <taxon>Bacillales</taxon>
        <taxon>Paenibacillaceae</taxon>
        <taxon>Aneurinibacillus group</taxon>
        <taxon>Ammoniphilus</taxon>
    </lineage>
</organism>
<dbReference type="SUPFAM" id="SSF74650">
    <property type="entry name" value="Galactose mutarotase-like"/>
    <property type="match status" value="1"/>
</dbReference>
<evidence type="ECO:0000313" key="1">
    <source>
        <dbReference type="EMBL" id="MBP1934470.1"/>
    </source>
</evidence>
<proteinExistence type="predicted"/>
<reference evidence="1 2" key="1">
    <citation type="submission" date="2021-03" db="EMBL/GenBank/DDBJ databases">
        <title>Genomic Encyclopedia of Type Strains, Phase IV (KMG-IV): sequencing the most valuable type-strain genomes for metagenomic binning, comparative biology and taxonomic classification.</title>
        <authorList>
            <person name="Goeker M."/>
        </authorList>
    </citation>
    <scope>NUCLEOTIDE SEQUENCE [LARGE SCALE GENOMIC DNA]</scope>
    <source>
        <strain evidence="1 2">DSM 24738</strain>
    </source>
</reference>
<gene>
    <name evidence="1" type="ORF">J2Z37_004490</name>
</gene>
<evidence type="ECO:0000313" key="2">
    <source>
        <dbReference type="Proteomes" id="UP001519343"/>
    </source>
</evidence>
<dbReference type="Proteomes" id="UP001519343">
    <property type="component" value="Unassembled WGS sequence"/>
</dbReference>
<keyword evidence="2" id="KW-1185">Reference proteome</keyword>
<dbReference type="CDD" id="cd01081">
    <property type="entry name" value="Aldose_epim"/>
    <property type="match status" value="1"/>
</dbReference>
<dbReference type="RefSeq" id="WP_209812459.1">
    <property type="nucleotide sequence ID" value="NZ_JAGGKT010000021.1"/>
</dbReference>
<dbReference type="EMBL" id="JAGGKT010000021">
    <property type="protein sequence ID" value="MBP1934470.1"/>
    <property type="molecule type" value="Genomic_DNA"/>
</dbReference>
<dbReference type="InterPro" id="IPR011013">
    <property type="entry name" value="Gal_mutarotase_sf_dom"/>
</dbReference>
<name>A0ABS4GW28_9BACL</name>
<comment type="caution">
    <text evidence="1">The sequence shown here is derived from an EMBL/GenBank/DDBJ whole genome shotgun (WGS) entry which is preliminary data.</text>
</comment>
<dbReference type="InterPro" id="IPR027839">
    <property type="entry name" value="DUF4432"/>
</dbReference>
<dbReference type="Gene3D" id="2.70.98.10">
    <property type="match status" value="1"/>
</dbReference>